<comment type="caution">
    <text evidence="2">The sequence shown here is derived from an EMBL/GenBank/DDBJ whole genome shotgun (WGS) entry which is preliminary data.</text>
</comment>
<evidence type="ECO:0000259" key="1">
    <source>
        <dbReference type="Pfam" id="PF12728"/>
    </source>
</evidence>
<dbReference type="InterPro" id="IPR041657">
    <property type="entry name" value="HTH_17"/>
</dbReference>
<dbReference type="AlphaFoldDB" id="A0A2N3XSJ3"/>
<accession>A0A2N3XSJ3</accession>
<dbReference type="STRING" id="994479.GCA_000194155_03924"/>
<proteinExistence type="predicted"/>
<gene>
    <name evidence="2" type="ORF">A8926_1205</name>
</gene>
<keyword evidence="3" id="KW-1185">Reference proteome</keyword>
<dbReference type="RefSeq" id="WP_158309603.1">
    <property type="nucleotide sequence ID" value="NZ_PJNB01000001.1"/>
</dbReference>
<dbReference type="Pfam" id="PF12728">
    <property type="entry name" value="HTH_17"/>
    <property type="match status" value="1"/>
</dbReference>
<dbReference type="EMBL" id="PJNB01000001">
    <property type="protein sequence ID" value="PKW13657.1"/>
    <property type="molecule type" value="Genomic_DNA"/>
</dbReference>
<name>A0A2N3XSJ3_SACSN</name>
<organism evidence="2 3">
    <name type="scientific">Saccharopolyspora spinosa</name>
    <dbReference type="NCBI Taxonomy" id="60894"/>
    <lineage>
        <taxon>Bacteria</taxon>
        <taxon>Bacillati</taxon>
        <taxon>Actinomycetota</taxon>
        <taxon>Actinomycetes</taxon>
        <taxon>Pseudonocardiales</taxon>
        <taxon>Pseudonocardiaceae</taxon>
        <taxon>Saccharopolyspora</taxon>
    </lineage>
</organism>
<feature type="domain" description="Helix-turn-helix" evidence="1">
    <location>
        <begin position="2"/>
        <end position="44"/>
    </location>
</feature>
<protein>
    <submittedName>
        <fullName evidence="2">Excisionase family DNA binding protein</fullName>
    </submittedName>
</protein>
<dbReference type="NCBIfam" id="TIGR01764">
    <property type="entry name" value="excise"/>
    <property type="match status" value="1"/>
</dbReference>
<dbReference type="GO" id="GO:0003677">
    <property type="term" value="F:DNA binding"/>
    <property type="evidence" value="ECO:0007669"/>
    <property type="project" value="InterPro"/>
</dbReference>
<evidence type="ECO:0000313" key="3">
    <source>
        <dbReference type="Proteomes" id="UP000233786"/>
    </source>
</evidence>
<dbReference type="InterPro" id="IPR010093">
    <property type="entry name" value="SinI_DNA-bd"/>
</dbReference>
<sequence>MAAQLNISDRGLRRLVAADRIPYYRVGRELRFNPAEVLRALRSQAGGDGNAA</sequence>
<dbReference type="Proteomes" id="UP000233786">
    <property type="component" value="Unassembled WGS sequence"/>
</dbReference>
<evidence type="ECO:0000313" key="2">
    <source>
        <dbReference type="EMBL" id="PKW13657.1"/>
    </source>
</evidence>
<reference evidence="2" key="1">
    <citation type="submission" date="2017-12" db="EMBL/GenBank/DDBJ databases">
        <title>Sequencing the genomes of 1000 Actinobacteria strains.</title>
        <authorList>
            <person name="Klenk H.-P."/>
        </authorList>
    </citation>
    <scope>NUCLEOTIDE SEQUENCE [LARGE SCALE GENOMIC DNA]</scope>
    <source>
        <strain evidence="2">DSM 44228</strain>
    </source>
</reference>